<dbReference type="GO" id="GO:0045892">
    <property type="term" value="P:negative regulation of DNA-templated transcription"/>
    <property type="evidence" value="ECO:0007669"/>
    <property type="project" value="UniProtKB-UniRule"/>
</dbReference>
<evidence type="ECO:0000313" key="10">
    <source>
        <dbReference type="Proteomes" id="UP000462363"/>
    </source>
</evidence>
<dbReference type="InterPro" id="IPR023120">
    <property type="entry name" value="WHTH_transcript_rep_HrcA_IDD"/>
</dbReference>
<dbReference type="Gene3D" id="1.10.10.10">
    <property type="entry name" value="Winged helix-like DNA-binding domain superfamily/Winged helix DNA-binding domain"/>
    <property type="match status" value="1"/>
</dbReference>
<dbReference type="Gene3D" id="3.30.390.60">
    <property type="entry name" value="Heat-inducible transcription repressor hrca homolog, domain 3"/>
    <property type="match status" value="1"/>
</dbReference>
<dbReference type="SUPFAM" id="SSF55781">
    <property type="entry name" value="GAF domain-like"/>
    <property type="match status" value="1"/>
</dbReference>
<comment type="caution">
    <text evidence="9">The sequence shown here is derived from an EMBL/GenBank/DDBJ whole genome shotgun (WGS) entry which is preliminary data.</text>
</comment>
<dbReference type="EMBL" id="VUMB01000002">
    <property type="protein sequence ID" value="MSS39019.1"/>
    <property type="molecule type" value="Genomic_DNA"/>
</dbReference>
<evidence type="ECO:0000256" key="4">
    <source>
        <dbReference type="ARBA" id="ARBA00023163"/>
    </source>
</evidence>
<evidence type="ECO:0000256" key="1">
    <source>
        <dbReference type="ARBA" id="ARBA00022491"/>
    </source>
</evidence>
<keyword evidence="7" id="KW-0175">Coiled coil</keyword>
<dbReference type="FunFam" id="1.10.10.10:FF:000049">
    <property type="entry name" value="Heat-inducible transcription repressor HrcA"/>
    <property type="match status" value="1"/>
</dbReference>
<dbReference type="PANTHER" id="PTHR34824">
    <property type="entry name" value="HEAT-INDUCIBLE TRANSCRIPTION REPRESSOR HRCA"/>
    <property type="match status" value="1"/>
</dbReference>
<evidence type="ECO:0000256" key="5">
    <source>
        <dbReference type="ARBA" id="ARBA00055319"/>
    </source>
</evidence>
<dbReference type="InterPro" id="IPR036390">
    <property type="entry name" value="WH_DNA-bd_sf"/>
</dbReference>
<dbReference type="HAMAP" id="MF_00081">
    <property type="entry name" value="HrcA"/>
    <property type="match status" value="1"/>
</dbReference>
<dbReference type="GeneID" id="62697548"/>
<evidence type="ECO:0000256" key="3">
    <source>
        <dbReference type="ARBA" id="ARBA00023016"/>
    </source>
</evidence>
<evidence type="ECO:0000259" key="8">
    <source>
        <dbReference type="Pfam" id="PF01628"/>
    </source>
</evidence>
<accession>A0A844F9T5</accession>
<dbReference type="GO" id="GO:0003677">
    <property type="term" value="F:DNA binding"/>
    <property type="evidence" value="ECO:0007669"/>
    <property type="project" value="InterPro"/>
</dbReference>
<keyword evidence="1 6" id="KW-0678">Repressor</keyword>
<evidence type="ECO:0000256" key="6">
    <source>
        <dbReference type="HAMAP-Rule" id="MF_00081"/>
    </source>
</evidence>
<evidence type="ECO:0000256" key="7">
    <source>
        <dbReference type="SAM" id="Coils"/>
    </source>
</evidence>
<proteinExistence type="inferred from homology"/>
<dbReference type="InterPro" id="IPR029016">
    <property type="entry name" value="GAF-like_dom_sf"/>
</dbReference>
<reference evidence="9 10" key="1">
    <citation type="submission" date="2019-08" db="EMBL/GenBank/DDBJ databases">
        <title>In-depth cultivation of the pig gut microbiome towards novel bacterial diversity and tailored functional studies.</title>
        <authorList>
            <person name="Wylensek D."/>
            <person name="Hitch T.C.A."/>
            <person name="Clavel T."/>
        </authorList>
    </citation>
    <scope>NUCLEOTIDE SEQUENCE [LARGE SCALE GENOMIC DNA]</scope>
    <source>
        <strain evidence="9 10">BL-389-WT-3D</strain>
    </source>
</reference>
<name>A0A844F9T5_CLOSV</name>
<dbReference type="AlphaFoldDB" id="A0A844F9T5"/>
<dbReference type="Gene3D" id="3.30.450.40">
    <property type="match status" value="1"/>
</dbReference>
<dbReference type="InterPro" id="IPR021153">
    <property type="entry name" value="HrcA_C"/>
</dbReference>
<evidence type="ECO:0000256" key="2">
    <source>
        <dbReference type="ARBA" id="ARBA00023015"/>
    </source>
</evidence>
<dbReference type="Pfam" id="PF01628">
    <property type="entry name" value="HrcA"/>
    <property type="match status" value="1"/>
</dbReference>
<dbReference type="PIRSF" id="PIRSF005485">
    <property type="entry name" value="HrcA"/>
    <property type="match status" value="1"/>
</dbReference>
<comment type="similarity">
    <text evidence="6">Belongs to the HrcA family.</text>
</comment>
<dbReference type="PANTHER" id="PTHR34824:SF1">
    <property type="entry name" value="HEAT-INDUCIBLE TRANSCRIPTION REPRESSOR HRCA"/>
    <property type="match status" value="1"/>
</dbReference>
<keyword evidence="4 6" id="KW-0804">Transcription</keyword>
<dbReference type="NCBIfam" id="TIGR00331">
    <property type="entry name" value="hrcA"/>
    <property type="match status" value="1"/>
</dbReference>
<dbReference type="RefSeq" id="WP_004605139.1">
    <property type="nucleotide sequence ID" value="NZ_AP025569.1"/>
</dbReference>
<keyword evidence="3 6" id="KW-0346">Stress response</keyword>
<dbReference type="Proteomes" id="UP000462363">
    <property type="component" value="Unassembled WGS sequence"/>
</dbReference>
<organism evidence="9 10">
    <name type="scientific">Clostridium scindens (strain JCM 10418 / VPI 12708)</name>
    <dbReference type="NCBI Taxonomy" id="29347"/>
    <lineage>
        <taxon>Bacteria</taxon>
        <taxon>Bacillati</taxon>
        <taxon>Bacillota</taxon>
        <taxon>Clostridia</taxon>
        <taxon>Lachnospirales</taxon>
        <taxon>Lachnospiraceae</taxon>
    </lineage>
</organism>
<dbReference type="SUPFAM" id="SSF46785">
    <property type="entry name" value="Winged helix' DNA-binding domain"/>
    <property type="match status" value="1"/>
</dbReference>
<gene>
    <name evidence="6 9" type="primary">hrcA</name>
    <name evidence="9" type="ORF">FYJ37_01310</name>
</gene>
<comment type="function">
    <text evidence="5 6">Negative regulator of class I heat shock genes (grpE-dnaK-dnaJ and groELS operons). Prevents heat-shock induction of these operons.</text>
</comment>
<evidence type="ECO:0000313" key="9">
    <source>
        <dbReference type="EMBL" id="MSS39019.1"/>
    </source>
</evidence>
<dbReference type="InterPro" id="IPR002571">
    <property type="entry name" value="HrcA"/>
</dbReference>
<protein>
    <recommendedName>
        <fullName evidence="6">Heat-inducible transcription repressor HrcA</fullName>
    </recommendedName>
</protein>
<feature type="coiled-coil region" evidence="7">
    <location>
        <begin position="84"/>
        <end position="111"/>
    </location>
</feature>
<dbReference type="InterPro" id="IPR036388">
    <property type="entry name" value="WH-like_DNA-bd_sf"/>
</dbReference>
<feature type="domain" description="Heat-inducible transcription repressor HrcA C-terminal" evidence="8">
    <location>
        <begin position="106"/>
        <end position="328"/>
    </location>
</feature>
<sequence length="347" mass="38946">MVSEHGLSDRKLKILHAIIQNYLETGEPVGSRTISKYTDLNLSSATIRNEMADLEEMGYIMQPHTSAGRIPSDKGYRLYVDMLMEEKEQELSEMQEQMLDKADKMDQLLRQAAKVLANSTNYATMVSTPMNNENKLKFIQLSMVDDEQIIAVIVLGGNVIKNKIIDIDEPISNENLLKLNMLLNTTLNGMSIEEINLGLIARLKEQAGIHSEVVGNVLDAVADVIQVDDDMQIYTSGATNIFKYPELSDNQSAQEIISAFEEKQQLSELVTQTLSQEDNTGIQVYIGDETPVKTMKDCSVVTATYELGDGMKGTIGIIGPKRMDYEHVLKSMKRLQSELDEMFHRKE</sequence>
<keyword evidence="2 6" id="KW-0805">Transcription regulation</keyword>